<reference evidence="1 2" key="1">
    <citation type="submission" date="2018-10" db="EMBL/GenBank/DDBJ databases">
        <title>Notoacmeibacter sp. M2BS9Y-3-1, whole genome shotgun sequence.</title>
        <authorList>
            <person name="Tuo L."/>
        </authorList>
    </citation>
    <scope>NUCLEOTIDE SEQUENCE [LARGE SCALE GENOMIC DNA]</scope>
    <source>
        <strain evidence="1 2">M2BS9Y-3-1</strain>
    </source>
</reference>
<dbReference type="Pfam" id="PF07030">
    <property type="entry name" value="Phage_Mu_Gp36"/>
    <property type="match status" value="1"/>
</dbReference>
<dbReference type="AlphaFoldDB" id="A0A3L7JH09"/>
<dbReference type="InterPro" id="IPR009752">
    <property type="entry name" value="Phage_Mu_GpJ"/>
</dbReference>
<keyword evidence="2" id="KW-1185">Reference proteome</keyword>
<accession>A0A3L7JH09</accession>
<sequence>MTALVTLADLEERHPAELLTLAADETTGFRDDDRIDAAIADATAQIRGMLKARYSVADLNRLDEESRSTLRIDAIDITLYRVALSFARSSERIEERYKAAIKRLEAIVTGKAALSFAGDDGETRDADASPADIRIDAPERRFTRRTMNGL</sequence>
<name>A0A3L7JH09_9HYPH</name>
<dbReference type="EMBL" id="RCWN01000001">
    <property type="protein sequence ID" value="RLQ88911.1"/>
    <property type="molecule type" value="Genomic_DNA"/>
</dbReference>
<evidence type="ECO:0000313" key="1">
    <source>
        <dbReference type="EMBL" id="RLQ88911.1"/>
    </source>
</evidence>
<gene>
    <name evidence="1" type="ORF">D8780_12420</name>
</gene>
<organism evidence="1 2">
    <name type="scientific">Notoacmeibacter ruber</name>
    <dbReference type="NCBI Taxonomy" id="2670375"/>
    <lineage>
        <taxon>Bacteria</taxon>
        <taxon>Pseudomonadati</taxon>
        <taxon>Pseudomonadota</taxon>
        <taxon>Alphaproteobacteria</taxon>
        <taxon>Hyphomicrobiales</taxon>
        <taxon>Notoacmeibacteraceae</taxon>
        <taxon>Notoacmeibacter</taxon>
    </lineage>
</organism>
<proteinExistence type="predicted"/>
<comment type="caution">
    <text evidence="1">The sequence shown here is derived from an EMBL/GenBank/DDBJ whole genome shotgun (WGS) entry which is preliminary data.</text>
</comment>
<dbReference type="RefSeq" id="WP_121645879.1">
    <property type="nucleotide sequence ID" value="NZ_RCWN01000001.1"/>
</dbReference>
<protein>
    <submittedName>
        <fullName evidence="1">DUF1320 domain-containing protein</fullName>
    </submittedName>
</protein>
<dbReference type="Proteomes" id="UP000281094">
    <property type="component" value="Unassembled WGS sequence"/>
</dbReference>
<evidence type="ECO:0000313" key="2">
    <source>
        <dbReference type="Proteomes" id="UP000281094"/>
    </source>
</evidence>